<dbReference type="EMBL" id="BFEA01000041">
    <property type="protein sequence ID" value="GBG63663.1"/>
    <property type="molecule type" value="Genomic_DNA"/>
</dbReference>
<name>A0A388K130_CHABU</name>
<dbReference type="AlphaFoldDB" id="A0A388K130"/>
<protein>
    <submittedName>
        <fullName evidence="1">Uncharacterized protein</fullName>
    </submittedName>
</protein>
<keyword evidence="2" id="KW-1185">Reference proteome</keyword>
<comment type="caution">
    <text evidence="1">The sequence shown here is derived from an EMBL/GenBank/DDBJ whole genome shotgun (WGS) entry which is preliminary data.</text>
</comment>
<dbReference type="Proteomes" id="UP000265515">
    <property type="component" value="Unassembled WGS sequence"/>
</dbReference>
<proteinExistence type="predicted"/>
<organism evidence="1 2">
    <name type="scientific">Chara braunii</name>
    <name type="common">Braun's stonewort</name>
    <dbReference type="NCBI Taxonomy" id="69332"/>
    <lineage>
        <taxon>Eukaryota</taxon>
        <taxon>Viridiplantae</taxon>
        <taxon>Streptophyta</taxon>
        <taxon>Charophyceae</taxon>
        <taxon>Charales</taxon>
        <taxon>Characeae</taxon>
        <taxon>Chara</taxon>
    </lineage>
</organism>
<dbReference type="Gramene" id="GBG63663">
    <property type="protein sequence ID" value="GBG63663"/>
    <property type="gene ID" value="CBR_g38975"/>
</dbReference>
<evidence type="ECO:0000313" key="1">
    <source>
        <dbReference type="EMBL" id="GBG63663.1"/>
    </source>
</evidence>
<gene>
    <name evidence="1" type="ORF">CBR_g38975</name>
</gene>
<accession>A0A388K130</accession>
<evidence type="ECO:0000313" key="2">
    <source>
        <dbReference type="Proteomes" id="UP000265515"/>
    </source>
</evidence>
<reference evidence="1 2" key="1">
    <citation type="journal article" date="2018" name="Cell">
        <title>The Chara Genome: Secondary Complexity and Implications for Plant Terrestrialization.</title>
        <authorList>
            <person name="Nishiyama T."/>
            <person name="Sakayama H."/>
            <person name="Vries J.D."/>
            <person name="Buschmann H."/>
            <person name="Saint-Marcoux D."/>
            <person name="Ullrich K.K."/>
            <person name="Haas F.B."/>
            <person name="Vanderstraeten L."/>
            <person name="Becker D."/>
            <person name="Lang D."/>
            <person name="Vosolsobe S."/>
            <person name="Rombauts S."/>
            <person name="Wilhelmsson P.K.I."/>
            <person name="Janitza P."/>
            <person name="Kern R."/>
            <person name="Heyl A."/>
            <person name="Rumpler F."/>
            <person name="Villalobos L.I.A.C."/>
            <person name="Clay J.M."/>
            <person name="Skokan R."/>
            <person name="Toyoda A."/>
            <person name="Suzuki Y."/>
            <person name="Kagoshima H."/>
            <person name="Schijlen E."/>
            <person name="Tajeshwar N."/>
            <person name="Catarino B."/>
            <person name="Hetherington A.J."/>
            <person name="Saltykova A."/>
            <person name="Bonnot C."/>
            <person name="Breuninger H."/>
            <person name="Symeonidi A."/>
            <person name="Radhakrishnan G.V."/>
            <person name="Van Nieuwerburgh F."/>
            <person name="Deforce D."/>
            <person name="Chang C."/>
            <person name="Karol K.G."/>
            <person name="Hedrich R."/>
            <person name="Ulvskov P."/>
            <person name="Glockner G."/>
            <person name="Delwiche C.F."/>
            <person name="Petrasek J."/>
            <person name="Van de Peer Y."/>
            <person name="Friml J."/>
            <person name="Beilby M."/>
            <person name="Dolan L."/>
            <person name="Kohara Y."/>
            <person name="Sugano S."/>
            <person name="Fujiyama A."/>
            <person name="Delaux P.-M."/>
            <person name="Quint M."/>
            <person name="TheiBen G."/>
            <person name="Hagemann M."/>
            <person name="Harholt J."/>
            <person name="Dunand C."/>
            <person name="Zachgo S."/>
            <person name="Langdale J."/>
            <person name="Maumus F."/>
            <person name="Straeten D.V.D."/>
            <person name="Gould S.B."/>
            <person name="Rensing S.A."/>
        </authorList>
    </citation>
    <scope>NUCLEOTIDE SEQUENCE [LARGE SCALE GENOMIC DNA]</scope>
    <source>
        <strain evidence="1 2">S276</strain>
    </source>
</reference>
<sequence>MGERSVHNWNMCRSLQYITFLRTSVTSHHSFCGVESSAIMMRSRLVVRERSLRTYVEKRVVRMLSHFPDVAAHQAGPGLEAAAVALSSLFNHKSRAAAS</sequence>